<feature type="region of interest" description="Disordered" evidence="1">
    <location>
        <begin position="128"/>
        <end position="206"/>
    </location>
</feature>
<gene>
    <name evidence="3" type="ORF">RHSIM_RhsimUnG0083600</name>
</gene>
<evidence type="ECO:0000256" key="1">
    <source>
        <dbReference type="SAM" id="MobiDB-lite"/>
    </source>
</evidence>
<feature type="signal peptide" evidence="2">
    <location>
        <begin position="1"/>
        <end position="21"/>
    </location>
</feature>
<keyword evidence="4" id="KW-1185">Reference proteome</keyword>
<dbReference type="EMBL" id="WJXA01000206">
    <property type="protein sequence ID" value="KAF7114532.1"/>
    <property type="molecule type" value="Genomic_DNA"/>
</dbReference>
<dbReference type="InterPro" id="IPR039300">
    <property type="entry name" value="JASON"/>
</dbReference>
<feature type="chain" id="PRO_5032382828" evidence="2">
    <location>
        <begin position="22"/>
        <end position="382"/>
    </location>
</feature>
<evidence type="ECO:0000313" key="4">
    <source>
        <dbReference type="Proteomes" id="UP000626092"/>
    </source>
</evidence>
<proteinExistence type="predicted"/>
<feature type="region of interest" description="Disordered" evidence="1">
    <location>
        <begin position="337"/>
        <end position="366"/>
    </location>
</feature>
<dbReference type="OrthoDB" id="1925835at2759"/>
<feature type="compositionally biased region" description="Polar residues" evidence="1">
    <location>
        <begin position="337"/>
        <end position="364"/>
    </location>
</feature>
<evidence type="ECO:0000313" key="3">
    <source>
        <dbReference type="EMBL" id="KAF7114532.1"/>
    </source>
</evidence>
<feature type="compositionally biased region" description="Polar residues" evidence="1">
    <location>
        <begin position="159"/>
        <end position="168"/>
    </location>
</feature>
<feature type="compositionally biased region" description="Basic and acidic residues" evidence="1">
    <location>
        <begin position="128"/>
        <end position="158"/>
    </location>
</feature>
<feature type="compositionally biased region" description="Acidic residues" evidence="1">
    <location>
        <begin position="182"/>
        <end position="203"/>
    </location>
</feature>
<accession>A0A834FWJ6</accession>
<protein>
    <submittedName>
        <fullName evidence="3">Uncharacterized protein</fullName>
    </submittedName>
</protein>
<dbReference type="AlphaFoldDB" id="A0A834FWJ6"/>
<reference evidence="3" key="1">
    <citation type="submission" date="2019-11" db="EMBL/GenBank/DDBJ databases">
        <authorList>
            <person name="Liu Y."/>
            <person name="Hou J."/>
            <person name="Li T.-Q."/>
            <person name="Guan C.-H."/>
            <person name="Wu X."/>
            <person name="Wu H.-Z."/>
            <person name="Ling F."/>
            <person name="Zhang R."/>
            <person name="Shi X.-G."/>
            <person name="Ren J.-P."/>
            <person name="Chen E.-F."/>
            <person name="Sun J.-M."/>
        </authorList>
    </citation>
    <scope>NUCLEOTIDE SEQUENCE</scope>
    <source>
        <strain evidence="3">Adult_tree_wgs_1</strain>
        <tissue evidence="3">Leaves</tissue>
    </source>
</reference>
<sequence length="382" mass="42911">MTVISSLSLSLSLSLPPPSLSRSPIPFLSLGDGLLYPLFRFFKASEIPQQDPCTSSLWKSINHLPENLSQRHETCETRQPTKAARQEVEKKIEPIVDSKNKHEEKSVGIVILKKVTFDLNVRAHEEFPTREVKNRSVELENGEEKGNKKEATQDESQTRSDSSMSSVFTYPPSHRYHNCINSEDDGESEAMEFLESDSDDSQESDSLFSISIESRNQVSAPEIDEKEVNSPIPVCRSRECELKSIGPNQNERRRDLGSVLNPVENLTQWRASKSVKPTPLKDQEKENINTGEVLAIIASGEGPHLKSSNGDFKRRFERSKPEVDDLPVDTSLSSWLVESETTSISKNSTPNNSVGNSQGRVNSSRRFEDRRILGVLTVEELR</sequence>
<dbReference type="PANTHER" id="PTHR33318">
    <property type="entry name" value="ASPARTYL/GLUTAMYL-TRNA(ASN/GLN) AMIDOTRANSFERASE SUBUNIT"/>
    <property type="match status" value="1"/>
</dbReference>
<dbReference type="GO" id="GO:0007142">
    <property type="term" value="P:male meiosis II"/>
    <property type="evidence" value="ECO:0007669"/>
    <property type="project" value="InterPro"/>
</dbReference>
<organism evidence="3 4">
    <name type="scientific">Rhododendron simsii</name>
    <name type="common">Sims's rhododendron</name>
    <dbReference type="NCBI Taxonomy" id="118357"/>
    <lineage>
        <taxon>Eukaryota</taxon>
        <taxon>Viridiplantae</taxon>
        <taxon>Streptophyta</taxon>
        <taxon>Embryophyta</taxon>
        <taxon>Tracheophyta</taxon>
        <taxon>Spermatophyta</taxon>
        <taxon>Magnoliopsida</taxon>
        <taxon>eudicotyledons</taxon>
        <taxon>Gunneridae</taxon>
        <taxon>Pentapetalae</taxon>
        <taxon>asterids</taxon>
        <taxon>Ericales</taxon>
        <taxon>Ericaceae</taxon>
        <taxon>Ericoideae</taxon>
        <taxon>Rhodoreae</taxon>
        <taxon>Rhododendron</taxon>
    </lineage>
</organism>
<dbReference type="PANTHER" id="PTHR33318:SF22">
    <property type="entry name" value="SUPPRESSOR PROTEIN SRP40-LIKE ISOFORM X1"/>
    <property type="match status" value="1"/>
</dbReference>
<evidence type="ECO:0000256" key="2">
    <source>
        <dbReference type="SAM" id="SignalP"/>
    </source>
</evidence>
<keyword evidence="2" id="KW-0732">Signal</keyword>
<comment type="caution">
    <text evidence="3">The sequence shown here is derived from an EMBL/GenBank/DDBJ whole genome shotgun (WGS) entry which is preliminary data.</text>
</comment>
<dbReference type="Proteomes" id="UP000626092">
    <property type="component" value="Unassembled WGS sequence"/>
</dbReference>
<name>A0A834FWJ6_RHOSS</name>